<keyword evidence="2" id="KW-1185">Reference proteome</keyword>
<evidence type="ECO:0000313" key="1">
    <source>
        <dbReference type="EMBL" id="GLD68794.1"/>
    </source>
</evidence>
<accession>A0AAD3NCM6</accession>
<proteinExistence type="predicted"/>
<comment type="caution">
    <text evidence="1">The sequence shown here is derived from an EMBL/GenBank/DDBJ whole genome shotgun (WGS) entry which is preliminary data.</text>
</comment>
<name>A0AAD3NCM6_LATJO</name>
<evidence type="ECO:0000313" key="2">
    <source>
        <dbReference type="Proteomes" id="UP001279410"/>
    </source>
</evidence>
<protein>
    <submittedName>
        <fullName evidence="1">Uncharacterized protein</fullName>
    </submittedName>
</protein>
<organism evidence="1 2">
    <name type="scientific">Lates japonicus</name>
    <name type="common">Japanese lates</name>
    <dbReference type="NCBI Taxonomy" id="270547"/>
    <lineage>
        <taxon>Eukaryota</taxon>
        <taxon>Metazoa</taxon>
        <taxon>Chordata</taxon>
        <taxon>Craniata</taxon>
        <taxon>Vertebrata</taxon>
        <taxon>Euteleostomi</taxon>
        <taxon>Actinopterygii</taxon>
        <taxon>Neopterygii</taxon>
        <taxon>Teleostei</taxon>
        <taxon>Neoteleostei</taxon>
        <taxon>Acanthomorphata</taxon>
        <taxon>Carangaria</taxon>
        <taxon>Carangaria incertae sedis</taxon>
        <taxon>Centropomidae</taxon>
        <taxon>Lates</taxon>
    </lineage>
</organism>
<gene>
    <name evidence="1" type="ORF">AKAME5_002010700</name>
</gene>
<dbReference type="EMBL" id="BRZM01000151">
    <property type="protein sequence ID" value="GLD68794.1"/>
    <property type="molecule type" value="Genomic_DNA"/>
</dbReference>
<dbReference type="Proteomes" id="UP001279410">
    <property type="component" value="Unassembled WGS sequence"/>
</dbReference>
<dbReference type="AlphaFoldDB" id="A0AAD3NCM6"/>
<reference evidence="1" key="1">
    <citation type="submission" date="2022-08" db="EMBL/GenBank/DDBJ databases">
        <title>Genome sequencing of akame (Lates japonicus).</title>
        <authorList>
            <person name="Hashiguchi Y."/>
            <person name="Takahashi H."/>
        </authorList>
    </citation>
    <scope>NUCLEOTIDE SEQUENCE</scope>
    <source>
        <strain evidence="1">Kochi</strain>
    </source>
</reference>
<sequence>MRSANNRTPIQLWMEGVLANSGQESTSLNIIFGDDPYSQENLEAGLARHGIQLNQLQANSEDLEQVVIVSQPINNLSAEQQQHLQNAMDGTTDLKDRYLVCAREIHNILQRT</sequence>